<dbReference type="Proteomes" id="UP000245461">
    <property type="component" value="Unassembled WGS sequence"/>
</dbReference>
<keyword evidence="9" id="KW-1185">Reference proteome</keyword>
<dbReference type="PIRSF" id="PIRSF036492">
    <property type="entry name" value="ALDH"/>
    <property type="match status" value="1"/>
</dbReference>
<gene>
    <name evidence="8" type="ORF">DKG74_09410</name>
</gene>
<evidence type="ECO:0000256" key="6">
    <source>
        <dbReference type="RuleBase" id="RU003345"/>
    </source>
</evidence>
<evidence type="ECO:0000259" key="7">
    <source>
        <dbReference type="Pfam" id="PF00171"/>
    </source>
</evidence>
<dbReference type="PANTHER" id="PTHR11699">
    <property type="entry name" value="ALDEHYDE DEHYDROGENASE-RELATED"/>
    <property type="match status" value="1"/>
</dbReference>
<dbReference type="RefSeq" id="WP_109905034.1">
    <property type="nucleotide sequence ID" value="NZ_QGLE01000004.1"/>
</dbReference>
<dbReference type="PROSITE" id="PS00687">
    <property type="entry name" value="ALDEHYDE_DEHYDR_GLU"/>
    <property type="match status" value="1"/>
</dbReference>
<feature type="active site" evidence="4">
    <location>
        <position position="287"/>
    </location>
</feature>
<dbReference type="GO" id="GO:0016620">
    <property type="term" value="F:oxidoreductase activity, acting on the aldehyde or oxo group of donors, NAD or NADP as acceptor"/>
    <property type="evidence" value="ECO:0007669"/>
    <property type="project" value="InterPro"/>
</dbReference>
<evidence type="ECO:0000256" key="3">
    <source>
        <dbReference type="PIRNR" id="PIRNR036492"/>
    </source>
</evidence>
<comment type="similarity">
    <text evidence="1 3 6">Belongs to the aldehyde dehydrogenase family.</text>
</comment>
<evidence type="ECO:0000313" key="8">
    <source>
        <dbReference type="EMBL" id="PWR24321.1"/>
    </source>
</evidence>
<dbReference type="FunFam" id="3.40.309.10:FF:000009">
    <property type="entry name" value="Aldehyde dehydrogenase A"/>
    <property type="match status" value="1"/>
</dbReference>
<name>A0A317EC67_9PROT</name>
<proteinExistence type="inferred from homology"/>
<feature type="domain" description="Aldehyde dehydrogenase" evidence="7">
    <location>
        <begin position="19"/>
        <end position="480"/>
    </location>
</feature>
<keyword evidence="2 3" id="KW-0560">Oxidoreductase</keyword>
<comment type="caution">
    <text evidence="8">The sequence shown here is derived from an EMBL/GenBank/DDBJ whole genome shotgun (WGS) entry which is preliminary data.</text>
</comment>
<dbReference type="Gene3D" id="3.40.605.10">
    <property type="entry name" value="Aldehyde Dehydrogenase, Chain A, domain 1"/>
    <property type="match status" value="1"/>
</dbReference>
<evidence type="ECO:0000256" key="1">
    <source>
        <dbReference type="ARBA" id="ARBA00009986"/>
    </source>
</evidence>
<evidence type="ECO:0000256" key="5">
    <source>
        <dbReference type="PROSITE-ProRule" id="PRU10007"/>
    </source>
</evidence>
<dbReference type="SUPFAM" id="SSF53720">
    <property type="entry name" value="ALDH-like"/>
    <property type="match status" value="1"/>
</dbReference>
<dbReference type="EMBL" id="QGLE01000004">
    <property type="protein sequence ID" value="PWR24321.1"/>
    <property type="molecule type" value="Genomic_DNA"/>
</dbReference>
<sequence>MSVTPFVQPANVGPRSSPQVIHCIDPATGASLGEVPVAGPDEVRAVVERARAAQQAWGASSFAQRRAVLGHLTDIIIERADEICAAVAKDSGKTHENALLGEVMPVLNKIRWMIRNGEKHLRPERVSSGLLMHKKARIEYRPLGVIACIVPWNYPFQNIFGSLVAPLMAGNAVVLKASEAVAWSTGLFQSIIDEALCREGFSADTVRILNGFGETGAALVRARVQKILFIGSVGNGRRIIEGSAEHLTPTVMELGGKDPMIICDDADLDQAVHSALGGCFINLGQNCIASERLLVMDGIYDRFLAEFGARAAALRQGVPTGPGRLDVGAINTVQQMRVIDELVSDALANGARALVGGRMPDPAGGHFYPPTVLVDVTPGMRIAREEVFGPVALIMRVKDDAEAIRIANGTDFGLHSSVFSKDRARAERIAAALDAGATCINDFGLCYLAQDLPFGGVKYSGFGRMNGRDGLRAYTNAKAVLSDRFGFNVPPKLYPVAPGDYEKARASIGLMFGRGGGRRLRSLFTLIRLSLFARS</sequence>
<evidence type="ECO:0000256" key="4">
    <source>
        <dbReference type="PIRSR" id="PIRSR036492-1"/>
    </source>
</evidence>
<protein>
    <recommendedName>
        <fullName evidence="3">Aldehyde dehydrogenase</fullName>
    </recommendedName>
</protein>
<evidence type="ECO:0000313" key="9">
    <source>
        <dbReference type="Proteomes" id="UP000245461"/>
    </source>
</evidence>
<dbReference type="InterPro" id="IPR016161">
    <property type="entry name" value="Ald_DH/histidinol_DH"/>
</dbReference>
<feature type="active site" evidence="4 5">
    <location>
        <position position="253"/>
    </location>
</feature>
<dbReference type="InterPro" id="IPR016163">
    <property type="entry name" value="Ald_DH_C"/>
</dbReference>
<dbReference type="InterPro" id="IPR029510">
    <property type="entry name" value="Ald_DH_CS_GLU"/>
</dbReference>
<reference evidence="8 9" key="1">
    <citation type="submission" date="2018-05" db="EMBL/GenBank/DDBJ databases">
        <title>Zavarzinia sp. HR-AS.</title>
        <authorList>
            <person name="Lee Y."/>
            <person name="Jeon C.O."/>
        </authorList>
    </citation>
    <scope>NUCLEOTIDE SEQUENCE [LARGE SCALE GENOMIC DNA]</scope>
    <source>
        <strain evidence="8 9">HR-AS</strain>
    </source>
</reference>
<dbReference type="AlphaFoldDB" id="A0A317EC67"/>
<dbReference type="GO" id="GO:0006081">
    <property type="term" value="P:aldehyde metabolic process"/>
    <property type="evidence" value="ECO:0007669"/>
    <property type="project" value="InterPro"/>
</dbReference>
<accession>A0A317EC67</accession>
<dbReference type="InterPro" id="IPR016162">
    <property type="entry name" value="Ald_DH_N"/>
</dbReference>
<evidence type="ECO:0000256" key="2">
    <source>
        <dbReference type="ARBA" id="ARBA00023002"/>
    </source>
</evidence>
<dbReference type="Pfam" id="PF00171">
    <property type="entry name" value="Aldedh"/>
    <property type="match status" value="1"/>
</dbReference>
<dbReference type="Gene3D" id="3.40.309.10">
    <property type="entry name" value="Aldehyde Dehydrogenase, Chain A, domain 2"/>
    <property type="match status" value="1"/>
</dbReference>
<dbReference type="OrthoDB" id="9812625at2"/>
<organism evidence="8 9">
    <name type="scientific">Zavarzinia aquatilis</name>
    <dbReference type="NCBI Taxonomy" id="2211142"/>
    <lineage>
        <taxon>Bacteria</taxon>
        <taxon>Pseudomonadati</taxon>
        <taxon>Pseudomonadota</taxon>
        <taxon>Alphaproteobacteria</taxon>
        <taxon>Rhodospirillales</taxon>
        <taxon>Zavarziniaceae</taxon>
        <taxon>Zavarzinia</taxon>
    </lineage>
</organism>
<dbReference type="InterPro" id="IPR012394">
    <property type="entry name" value="Aldehyde_DH_NAD(P)"/>
</dbReference>
<dbReference type="InterPro" id="IPR015590">
    <property type="entry name" value="Aldehyde_DH_dom"/>
</dbReference>